<proteinExistence type="predicted"/>
<organism evidence="1 2">
    <name type="scientific">Chitinophaga niastensis</name>
    <dbReference type="NCBI Taxonomy" id="536980"/>
    <lineage>
        <taxon>Bacteria</taxon>
        <taxon>Pseudomonadati</taxon>
        <taxon>Bacteroidota</taxon>
        <taxon>Chitinophagia</taxon>
        <taxon>Chitinophagales</taxon>
        <taxon>Chitinophagaceae</taxon>
        <taxon>Chitinophaga</taxon>
    </lineage>
</organism>
<name>A0A2P8HJX3_CHINA</name>
<dbReference type="Proteomes" id="UP000240971">
    <property type="component" value="Unassembled WGS sequence"/>
</dbReference>
<comment type="caution">
    <text evidence="1">The sequence shown here is derived from an EMBL/GenBank/DDBJ whole genome shotgun (WGS) entry which is preliminary data.</text>
</comment>
<evidence type="ECO:0000313" key="1">
    <source>
        <dbReference type="EMBL" id="PSL46505.1"/>
    </source>
</evidence>
<evidence type="ECO:0000313" key="2">
    <source>
        <dbReference type="Proteomes" id="UP000240971"/>
    </source>
</evidence>
<keyword evidence="2" id="KW-1185">Reference proteome</keyword>
<dbReference type="AlphaFoldDB" id="A0A2P8HJX3"/>
<reference evidence="1 2" key="1">
    <citation type="submission" date="2018-03" db="EMBL/GenBank/DDBJ databases">
        <title>Genomic Encyclopedia of Archaeal and Bacterial Type Strains, Phase II (KMG-II): from individual species to whole genera.</title>
        <authorList>
            <person name="Goeker M."/>
        </authorList>
    </citation>
    <scope>NUCLEOTIDE SEQUENCE [LARGE SCALE GENOMIC DNA]</scope>
    <source>
        <strain evidence="1 2">DSM 24859</strain>
    </source>
</reference>
<gene>
    <name evidence="1" type="ORF">CLV51_103485</name>
</gene>
<dbReference type="EMBL" id="PYAW01000003">
    <property type="protein sequence ID" value="PSL46505.1"/>
    <property type="molecule type" value="Genomic_DNA"/>
</dbReference>
<accession>A0A2P8HJX3</accession>
<protein>
    <submittedName>
        <fullName evidence="1">Uncharacterized protein</fullName>
    </submittedName>
</protein>
<sequence length="79" mass="8706">MQGAKGLLLLLSRYATGVAAITLFHAEGLVIPVAKPIIPTQKNTTKLLFPVNWNVAVVFTSIKSYTRYRSFLSLIINIC</sequence>